<dbReference type="RefSeq" id="XP_007839424.1">
    <property type="nucleotide sequence ID" value="XM_007841233.1"/>
</dbReference>
<evidence type="ECO:0000313" key="4">
    <source>
        <dbReference type="Proteomes" id="UP000030651"/>
    </source>
</evidence>
<dbReference type="InParanoid" id="W3WPB5"/>
<evidence type="ECO:0000259" key="2">
    <source>
        <dbReference type="Pfam" id="PF14420"/>
    </source>
</evidence>
<dbReference type="STRING" id="1229662.W3WPB5"/>
<dbReference type="HOGENOM" id="CLU_505373_0_0_1"/>
<dbReference type="InterPro" id="IPR025676">
    <property type="entry name" value="Clr5_dom"/>
</dbReference>
<gene>
    <name evidence="3" type="ORF">PFICI_12652</name>
</gene>
<keyword evidence="4" id="KW-1185">Reference proteome</keyword>
<feature type="domain" description="Clr5" evidence="2">
    <location>
        <begin position="64"/>
        <end position="114"/>
    </location>
</feature>
<dbReference type="AlphaFoldDB" id="W3WPB5"/>
<accession>W3WPB5</accession>
<evidence type="ECO:0000256" key="1">
    <source>
        <dbReference type="SAM" id="MobiDB-lite"/>
    </source>
</evidence>
<evidence type="ECO:0000313" key="3">
    <source>
        <dbReference type="EMBL" id="ETS75708.1"/>
    </source>
</evidence>
<feature type="region of interest" description="Disordered" evidence="1">
    <location>
        <begin position="113"/>
        <end position="141"/>
    </location>
</feature>
<protein>
    <recommendedName>
        <fullName evidence="2">Clr5 domain-containing protein</fullName>
    </recommendedName>
</protein>
<dbReference type="Proteomes" id="UP000030651">
    <property type="component" value="Unassembled WGS sequence"/>
</dbReference>
<dbReference type="PANTHER" id="PTHR38788:SF3">
    <property type="entry name" value="CLR5 DOMAIN-CONTAINING PROTEIN"/>
    <property type="match status" value="1"/>
</dbReference>
<organism evidence="3 4">
    <name type="scientific">Pestalotiopsis fici (strain W106-1 / CGMCC3.15140)</name>
    <dbReference type="NCBI Taxonomy" id="1229662"/>
    <lineage>
        <taxon>Eukaryota</taxon>
        <taxon>Fungi</taxon>
        <taxon>Dikarya</taxon>
        <taxon>Ascomycota</taxon>
        <taxon>Pezizomycotina</taxon>
        <taxon>Sordariomycetes</taxon>
        <taxon>Xylariomycetidae</taxon>
        <taxon>Amphisphaeriales</taxon>
        <taxon>Sporocadaceae</taxon>
        <taxon>Pestalotiopsis</taxon>
    </lineage>
</organism>
<dbReference type="Pfam" id="PF14420">
    <property type="entry name" value="Clr5"/>
    <property type="match status" value="1"/>
</dbReference>
<feature type="compositionally biased region" description="Basic and acidic residues" evidence="1">
    <location>
        <begin position="114"/>
        <end position="124"/>
    </location>
</feature>
<reference evidence="4" key="1">
    <citation type="journal article" date="2015" name="BMC Genomics">
        <title>Genomic and transcriptomic analysis of the endophytic fungus Pestalotiopsis fici reveals its lifestyle and high potential for synthesis of natural products.</title>
        <authorList>
            <person name="Wang X."/>
            <person name="Zhang X."/>
            <person name="Liu L."/>
            <person name="Xiang M."/>
            <person name="Wang W."/>
            <person name="Sun X."/>
            <person name="Che Y."/>
            <person name="Guo L."/>
            <person name="Liu G."/>
            <person name="Guo L."/>
            <person name="Wang C."/>
            <person name="Yin W.B."/>
            <person name="Stadler M."/>
            <person name="Zhang X."/>
            <person name="Liu X."/>
        </authorList>
    </citation>
    <scope>NUCLEOTIDE SEQUENCE [LARGE SCALE GENOMIC DNA]</scope>
    <source>
        <strain evidence="4">W106-1 / CGMCC3.15140</strain>
    </source>
</reference>
<name>W3WPB5_PESFW</name>
<dbReference type="KEGG" id="pfy:PFICI_12652"/>
<dbReference type="PANTHER" id="PTHR38788">
    <property type="entry name" value="CLR5 DOMAIN-CONTAINING PROTEIN"/>
    <property type="match status" value="1"/>
</dbReference>
<proteinExistence type="predicted"/>
<dbReference type="EMBL" id="KI912118">
    <property type="protein sequence ID" value="ETS75708.1"/>
    <property type="molecule type" value="Genomic_DNA"/>
</dbReference>
<dbReference type="GeneID" id="19277665"/>
<dbReference type="OrthoDB" id="5308957at2759"/>
<sequence>MVFGALHDTSWRHASVGGYGESKAYDAGHESVVPSPPPPPSFLAVRTSSMSSTSVAAARFPQDAHDWDFAAPIIRELYMVQNLPLSRVIEIMTTKHGFKATMYKSRFPKWGWAKNEKRKPPEKRAPRKSRRSAPQAEPGSSEMIAAAAAAQTPLPPTSPADRLMLHESPYARHLYESCRALDIFITSWAARDPRWQGDTLLTSLAVQPLPSYIDQAVSHFEGGDYQQGGKFLRLAFLDVEVCIKDDHVLNIFGLLVEWSDPLIRFPGVNDVEVLMAFSKYVYQQALIHWGNHPITLMCRGLLEATRYGTERVVSWMQSMFRLRIDVFRSLRGTDLATISGQTQFLSRWPDHNMTLDYMQSQHRRIQQIQETYGADHHLVLRDQMALLRIELVQKLPSGNLEARLERLCAATSRYKRSADRDKDPYAALKQHTIFRGSHFLLALFRASQNDWEKMLAACREVIYLDCEPVTPWGSFVVLVIDLLREHGLHEEEERIIAWKKSVELSPSLEKLLEEETASGEGASNLVSGLVNCKREETVE</sequence>